<evidence type="ECO:0000313" key="3">
    <source>
        <dbReference type="Proteomes" id="UP001178507"/>
    </source>
</evidence>
<reference evidence="2" key="1">
    <citation type="submission" date="2023-08" db="EMBL/GenBank/DDBJ databases">
        <authorList>
            <person name="Chen Y."/>
            <person name="Shah S."/>
            <person name="Dougan E. K."/>
            <person name="Thang M."/>
            <person name="Chan C."/>
        </authorList>
    </citation>
    <scope>NUCLEOTIDE SEQUENCE</scope>
</reference>
<dbReference type="EMBL" id="CAUJNA010000062">
    <property type="protein sequence ID" value="CAJ1371224.1"/>
    <property type="molecule type" value="Genomic_DNA"/>
</dbReference>
<dbReference type="AlphaFoldDB" id="A0AA36HL75"/>
<protein>
    <submittedName>
        <fullName evidence="2">Uncharacterized protein</fullName>
    </submittedName>
</protein>
<name>A0AA36HL75_9DINO</name>
<evidence type="ECO:0000256" key="1">
    <source>
        <dbReference type="SAM" id="MobiDB-lite"/>
    </source>
</evidence>
<accession>A0AA36HL75</accession>
<keyword evidence="3" id="KW-1185">Reference proteome</keyword>
<proteinExistence type="predicted"/>
<feature type="region of interest" description="Disordered" evidence="1">
    <location>
        <begin position="1"/>
        <end position="104"/>
    </location>
</feature>
<feature type="compositionally biased region" description="Acidic residues" evidence="1">
    <location>
        <begin position="38"/>
        <end position="56"/>
    </location>
</feature>
<feature type="compositionally biased region" description="Basic and acidic residues" evidence="1">
    <location>
        <begin position="17"/>
        <end position="26"/>
    </location>
</feature>
<feature type="compositionally biased region" description="Basic residues" evidence="1">
    <location>
        <begin position="72"/>
        <end position="91"/>
    </location>
</feature>
<dbReference type="SUPFAM" id="SSF51905">
    <property type="entry name" value="FAD/NAD(P)-binding domain"/>
    <property type="match status" value="1"/>
</dbReference>
<dbReference type="Gene3D" id="3.50.50.60">
    <property type="entry name" value="FAD/NAD(P)-binding domain"/>
    <property type="match status" value="1"/>
</dbReference>
<gene>
    <name evidence="2" type="ORF">EVOR1521_LOCUS1589</name>
</gene>
<evidence type="ECO:0000313" key="2">
    <source>
        <dbReference type="EMBL" id="CAJ1371224.1"/>
    </source>
</evidence>
<dbReference type="InterPro" id="IPR036188">
    <property type="entry name" value="FAD/NAD-bd_sf"/>
</dbReference>
<dbReference type="Proteomes" id="UP001178507">
    <property type="component" value="Unassembled WGS sequence"/>
</dbReference>
<comment type="caution">
    <text evidence="2">The sequence shown here is derived from an EMBL/GenBank/DDBJ whole genome shotgun (WGS) entry which is preliminary data.</text>
</comment>
<sequence length="603" mass="66582">MAVRVASLVMEGEPEGEEKQVEKDSESEASDESLPQIDEAELDGEILIEAPLEPEEAPAPRKKKKSDPAARAARRVWKRLRAERKAAKKAKRKEEARAKKRRGHGANLEDFLVRTKERLEARAAEAEAEAAALLVAPKRGASGDVHGFVQKTRERLVEQVQAERAALRARQAKAAAAAAGADLDAFRQQCEARLAQRLLAGMPQVKTGLVEAEGGTGFFRRKICIVGAGPVGLWAAMLLAQKYRWTDPSGCARLRPDAPQLVLLEARSAESHCSRTDIRIALSSSTRAMLDQQTRSRSFSSGMPVAEIEEAFLRRWRKLAGSEAKILYDTSVQDLGALEDCDCVFWAAGRRSLEDASRKALGCEVKVGDSQKVIVFQISELGPDTNAWQLASLDLSGIAQQASRSLCNLRVMLRPGFEGACACWLWVFGLPEMEEKGKALVPRATLAEACQDVACQDALLPALEALQQRLRPARITARFVDASFWSSDRAACQLQDPPVPLVLLGDALAGKPFYTGSTLNRHLWDVAHLIEEVEFAYDGQRMEVSRFSAYERRYQECVRRIPEFQRPRNFLQALPLMVRKERAEGRCCKPVLPALARPAPGAL</sequence>
<organism evidence="2 3">
    <name type="scientific">Effrenium voratum</name>
    <dbReference type="NCBI Taxonomy" id="2562239"/>
    <lineage>
        <taxon>Eukaryota</taxon>
        <taxon>Sar</taxon>
        <taxon>Alveolata</taxon>
        <taxon>Dinophyceae</taxon>
        <taxon>Suessiales</taxon>
        <taxon>Symbiodiniaceae</taxon>
        <taxon>Effrenium</taxon>
    </lineage>
</organism>